<protein>
    <submittedName>
        <fullName evidence="1">Uncharacterized protein</fullName>
    </submittedName>
</protein>
<evidence type="ECO:0000313" key="4">
    <source>
        <dbReference type="Proteomes" id="UP001156856"/>
    </source>
</evidence>
<gene>
    <name evidence="2" type="ORF">GCM10007888_12050</name>
    <name evidence="1" type="ORF">MOX02_24900</name>
</gene>
<proteinExistence type="predicted"/>
<reference evidence="2" key="1">
    <citation type="journal article" date="2014" name="Int. J. Syst. Evol. Microbiol.">
        <title>Complete genome of a new Firmicutes species belonging to the dominant human colonic microbiota ('Ruminococcus bicirculans') reveals two chromosomes and a selective capacity to utilize plant glucans.</title>
        <authorList>
            <consortium name="NISC Comparative Sequencing Program"/>
            <person name="Wegmann U."/>
            <person name="Louis P."/>
            <person name="Goesmann A."/>
            <person name="Henrissat B."/>
            <person name="Duncan S.H."/>
            <person name="Flint H.J."/>
        </authorList>
    </citation>
    <scope>NUCLEOTIDE SEQUENCE</scope>
    <source>
        <strain evidence="2">NBRC 107715</strain>
    </source>
</reference>
<keyword evidence="4" id="KW-1185">Reference proteome</keyword>
<dbReference type="Proteomes" id="UP001156856">
    <property type="component" value="Unassembled WGS sequence"/>
</dbReference>
<dbReference type="EMBL" id="BSPK01000017">
    <property type="protein sequence ID" value="GLS62824.1"/>
    <property type="molecule type" value="Genomic_DNA"/>
</dbReference>
<accession>A0A512J3C1</accession>
<reference evidence="2" key="4">
    <citation type="submission" date="2023-01" db="EMBL/GenBank/DDBJ databases">
        <title>Draft genome sequence of Methylobacterium oxalidis strain NBRC 107715.</title>
        <authorList>
            <person name="Sun Q."/>
            <person name="Mori K."/>
        </authorList>
    </citation>
    <scope>NUCLEOTIDE SEQUENCE</scope>
    <source>
        <strain evidence="2">NBRC 107715</strain>
    </source>
</reference>
<evidence type="ECO:0000313" key="2">
    <source>
        <dbReference type="EMBL" id="GLS62824.1"/>
    </source>
</evidence>
<evidence type="ECO:0000313" key="1">
    <source>
        <dbReference type="EMBL" id="GEP04452.1"/>
    </source>
</evidence>
<organism evidence="1 3">
    <name type="scientific">Methylobacterium oxalidis</name>
    <dbReference type="NCBI Taxonomy" id="944322"/>
    <lineage>
        <taxon>Bacteria</taxon>
        <taxon>Pseudomonadati</taxon>
        <taxon>Pseudomonadota</taxon>
        <taxon>Alphaproteobacteria</taxon>
        <taxon>Hyphomicrobiales</taxon>
        <taxon>Methylobacteriaceae</taxon>
        <taxon>Methylobacterium</taxon>
    </lineage>
</organism>
<dbReference type="EMBL" id="BJZU01000045">
    <property type="protein sequence ID" value="GEP04452.1"/>
    <property type="molecule type" value="Genomic_DNA"/>
</dbReference>
<dbReference type="AlphaFoldDB" id="A0A512J3C1"/>
<evidence type="ECO:0000313" key="3">
    <source>
        <dbReference type="Proteomes" id="UP000321960"/>
    </source>
</evidence>
<dbReference type="Proteomes" id="UP000321960">
    <property type="component" value="Unassembled WGS sequence"/>
</dbReference>
<sequence length="71" mass="7850">MSRKPPNRIAAACIAEAIASELAAGAARHRQEGRPETAQEMLQHVRHHRVRAIKMRALAGAEHYMTISAPR</sequence>
<reference evidence="4" key="2">
    <citation type="journal article" date="2019" name="Int. J. Syst. Evol. Microbiol.">
        <title>The Global Catalogue of Microorganisms (GCM) 10K type strain sequencing project: providing services to taxonomists for standard genome sequencing and annotation.</title>
        <authorList>
            <consortium name="The Broad Institute Genomics Platform"/>
            <consortium name="The Broad Institute Genome Sequencing Center for Infectious Disease"/>
            <person name="Wu L."/>
            <person name="Ma J."/>
        </authorList>
    </citation>
    <scope>NUCLEOTIDE SEQUENCE [LARGE SCALE GENOMIC DNA]</scope>
    <source>
        <strain evidence="4">NBRC 107715</strain>
    </source>
</reference>
<comment type="caution">
    <text evidence="1">The sequence shown here is derived from an EMBL/GenBank/DDBJ whole genome shotgun (WGS) entry which is preliminary data.</text>
</comment>
<name>A0A512J3C1_9HYPH</name>
<reference evidence="1 3" key="3">
    <citation type="submission" date="2019-07" db="EMBL/GenBank/DDBJ databases">
        <title>Whole genome shotgun sequence of Methylobacterium oxalidis NBRC 107715.</title>
        <authorList>
            <person name="Hosoyama A."/>
            <person name="Uohara A."/>
            <person name="Ohji S."/>
            <person name="Ichikawa N."/>
        </authorList>
    </citation>
    <scope>NUCLEOTIDE SEQUENCE [LARGE SCALE GENOMIC DNA]</scope>
    <source>
        <strain evidence="1 3">NBRC 107715</strain>
    </source>
</reference>